<dbReference type="KEGG" id="vg:64767117"/>
<dbReference type="Proteomes" id="UP000316777">
    <property type="component" value="Segment"/>
</dbReference>
<name>A0A514DE30_9CAUD</name>
<dbReference type="RefSeq" id="YP_010059885.1">
    <property type="nucleotide sequence ID" value="NC_054727.1"/>
</dbReference>
<feature type="transmembrane region" description="Helical" evidence="1">
    <location>
        <begin position="7"/>
        <end position="26"/>
    </location>
</feature>
<protein>
    <submittedName>
        <fullName evidence="2">Uncharacterized protein</fullName>
    </submittedName>
</protein>
<dbReference type="GeneID" id="64767117"/>
<sequence length="58" mass="6501">MIKKAWAARHLLMAIAWVLLAIPTILWWKDAIVWVALMSIYANAEASLAAHNAMKQPS</sequence>
<evidence type="ECO:0000256" key="1">
    <source>
        <dbReference type="SAM" id="Phobius"/>
    </source>
</evidence>
<keyword evidence="1" id="KW-0472">Membrane</keyword>
<keyword evidence="1" id="KW-0812">Transmembrane</keyword>
<evidence type="ECO:0000313" key="3">
    <source>
        <dbReference type="Proteomes" id="UP000316777"/>
    </source>
</evidence>
<keyword evidence="3" id="KW-1185">Reference proteome</keyword>
<accession>A0A514DE30</accession>
<reference evidence="2 3" key="1">
    <citation type="submission" date="2019-05" db="EMBL/GenBank/DDBJ databases">
        <authorList>
            <person name="Pope W.H."/>
            <person name="Garlena R.A."/>
            <person name="Russell D.A."/>
            <person name="Jacobs-Sera D."/>
            <person name="Hatfull G.F."/>
        </authorList>
    </citation>
    <scope>NUCLEOTIDE SEQUENCE [LARGE SCALE GENOMIC DNA]</scope>
</reference>
<dbReference type="EMBL" id="MK937592">
    <property type="protein sequence ID" value="QDH91871.1"/>
    <property type="molecule type" value="Genomic_DNA"/>
</dbReference>
<organism evidence="2 3">
    <name type="scientific">Mycobacterium phage Phrappuccino</name>
    <dbReference type="NCBI Taxonomy" id="2591223"/>
    <lineage>
        <taxon>Viruses</taxon>
        <taxon>Duplodnaviria</taxon>
        <taxon>Heunggongvirae</taxon>
        <taxon>Uroviricota</taxon>
        <taxon>Caudoviricetes</taxon>
        <taxon>Phrappuccinovirus</taxon>
        <taxon>Phrappuccinovirus phrappuccino</taxon>
        <taxon>Phreappuccinovirus Phrappuccino</taxon>
    </lineage>
</organism>
<proteinExistence type="predicted"/>
<gene>
    <name evidence="2" type="primary">196</name>
    <name evidence="2" type="ORF">SEA_PHRAPPUCCINO_196</name>
</gene>
<feature type="transmembrane region" description="Helical" evidence="1">
    <location>
        <begin position="32"/>
        <end position="50"/>
    </location>
</feature>
<evidence type="ECO:0000313" key="2">
    <source>
        <dbReference type="EMBL" id="QDH91871.1"/>
    </source>
</evidence>
<keyword evidence="1" id="KW-1133">Transmembrane helix</keyword>